<sequence length="543" mass="62621">MIVSFLAIVSLVLIALRPAISVRKGTANIALLTKGYDYHQLDSLRKVHKKLKLITYKASDPIFDNQTAIDSVFLLGYGIEPFDFWQLDERNVKYLAKREPSGITRFTYNFKNKIGQDVVFKGLYNKPEKDKKLILQGPGGLAIDSVILNAADEYKFQLQVKPNVKGKYLFSLVEKDSLGTVVSRDPVPILVENPMPLKILIVNGFPTFETKYLKNYLAEKGHQVAVKTQITKGRYKFEYFNIEKLPIRALSRKNLKPFDLVIIDATSFQNLGKKSLTAIENCVRENGLGVFIQPNGQFYISSIKITSFNFVSDKKAEVIFKEIPKSKTSKYAYVFKNEFPIQSIHNDRQNNIISAYKRVGKGRIGSTVLENTYELLLKGETTAYQQIWSDIIGKVSGREVSSIQWESNTIITYKDHPFEFNLRTSIEKPEIEANETYRVSLQQHIDVNNLWRGITYPYNFGWNTLSVRQDTTVVFNYFVTDTIHWQSLAEYKKVRENKRQFDKLYEKTRHKTYPSKPVNLTLFFITFLLCMGYLWLEPKIASN</sequence>
<comment type="caution">
    <text evidence="2">The sequence shown here is derived from an EMBL/GenBank/DDBJ whole genome shotgun (WGS) entry which is preliminary data.</text>
</comment>
<evidence type="ECO:0000256" key="1">
    <source>
        <dbReference type="SAM" id="Phobius"/>
    </source>
</evidence>
<organism evidence="2 3">
    <name type="scientific">Aquimarina celericrescens</name>
    <dbReference type="NCBI Taxonomy" id="1964542"/>
    <lineage>
        <taxon>Bacteria</taxon>
        <taxon>Pseudomonadati</taxon>
        <taxon>Bacteroidota</taxon>
        <taxon>Flavobacteriia</taxon>
        <taxon>Flavobacteriales</taxon>
        <taxon>Flavobacteriaceae</taxon>
        <taxon>Aquimarina</taxon>
    </lineage>
</organism>
<dbReference type="InterPro" id="IPR029062">
    <property type="entry name" value="Class_I_gatase-like"/>
</dbReference>
<feature type="transmembrane region" description="Helical" evidence="1">
    <location>
        <begin position="518"/>
        <end position="536"/>
    </location>
</feature>
<dbReference type="Proteomes" id="UP001597344">
    <property type="component" value="Unassembled WGS sequence"/>
</dbReference>
<evidence type="ECO:0000313" key="2">
    <source>
        <dbReference type="EMBL" id="MFD2188231.1"/>
    </source>
</evidence>
<keyword evidence="3" id="KW-1185">Reference proteome</keyword>
<reference evidence="3" key="1">
    <citation type="journal article" date="2019" name="Int. J. Syst. Evol. Microbiol.">
        <title>The Global Catalogue of Microorganisms (GCM) 10K type strain sequencing project: providing services to taxonomists for standard genome sequencing and annotation.</title>
        <authorList>
            <consortium name="The Broad Institute Genomics Platform"/>
            <consortium name="The Broad Institute Genome Sequencing Center for Infectious Disease"/>
            <person name="Wu L."/>
            <person name="Ma J."/>
        </authorList>
    </citation>
    <scope>NUCLEOTIDE SEQUENCE [LARGE SCALE GENOMIC DNA]</scope>
    <source>
        <strain evidence="3">DT92</strain>
    </source>
</reference>
<name>A0ABW5B246_9FLAO</name>
<protein>
    <recommendedName>
        <fullName evidence="4">DUF4350 domain-containing protein</fullName>
    </recommendedName>
</protein>
<dbReference type="EMBL" id="JBHUHY010000016">
    <property type="protein sequence ID" value="MFD2188231.1"/>
    <property type="molecule type" value="Genomic_DNA"/>
</dbReference>
<accession>A0ABW5B246</accession>
<evidence type="ECO:0000313" key="3">
    <source>
        <dbReference type="Proteomes" id="UP001597344"/>
    </source>
</evidence>
<keyword evidence="1" id="KW-0812">Transmembrane</keyword>
<dbReference type="SUPFAM" id="SSF52317">
    <property type="entry name" value="Class I glutamine amidotransferase-like"/>
    <property type="match status" value="1"/>
</dbReference>
<keyword evidence="1" id="KW-0472">Membrane</keyword>
<gene>
    <name evidence="2" type="ORF">ACFSJT_15615</name>
</gene>
<proteinExistence type="predicted"/>
<evidence type="ECO:0008006" key="4">
    <source>
        <dbReference type="Google" id="ProtNLM"/>
    </source>
</evidence>
<keyword evidence="1" id="KW-1133">Transmembrane helix</keyword>